<sequence>MRTTAFNASPHTGEAGIPVSPIEVDSLTKEYPTTKSGVLRAVNNLSFSVRAGETYALLGPNGAGKSTTIEILEGHRKPTSGRVSVLGTTPYKAAPSFRARIGIVLQEATDAGELRVAESLQALAAYYPRPRAVDELITAVGLDGKDSQRISTLSGGQRRRLDVAMGLIGNPELLFLDEPTTGFDPDARRAFWELIRGLRAEGTTIVLTTHYLDEAEQLADRLGIITDGRLIAEGTPDSLGGPELRRPRVTWIDDDGAHPGIAREEVTERPAEVVHRLSDGGSREPRNLQVRVPTLEDIYLELLKQHKETSAGQRSHDHTAGATS</sequence>
<dbReference type="GO" id="GO:0046677">
    <property type="term" value="P:response to antibiotic"/>
    <property type="evidence" value="ECO:0007669"/>
    <property type="project" value="UniProtKB-KW"/>
</dbReference>
<dbReference type="InterPro" id="IPR003593">
    <property type="entry name" value="AAA+_ATPase"/>
</dbReference>
<feature type="domain" description="ABC transporter" evidence="6">
    <location>
        <begin position="22"/>
        <end position="252"/>
    </location>
</feature>
<keyword evidence="2" id="KW-0813">Transport</keyword>
<keyword evidence="8" id="KW-1185">Reference proteome</keyword>
<dbReference type="Gene3D" id="3.40.50.300">
    <property type="entry name" value="P-loop containing nucleotide triphosphate hydrolases"/>
    <property type="match status" value="1"/>
</dbReference>
<dbReference type="AlphaFoldDB" id="A0A846RNL9"/>
<dbReference type="RefSeq" id="WP_167994227.1">
    <property type="nucleotide sequence ID" value="NZ_JAATJL010000001.1"/>
</dbReference>
<dbReference type="CDD" id="cd03230">
    <property type="entry name" value="ABC_DR_subfamily_A"/>
    <property type="match status" value="1"/>
</dbReference>
<dbReference type="InterPro" id="IPR027417">
    <property type="entry name" value="P-loop_NTPase"/>
</dbReference>
<gene>
    <name evidence="7" type="ORF">BJ994_002266</name>
</gene>
<evidence type="ECO:0000256" key="3">
    <source>
        <dbReference type="ARBA" id="ARBA00022741"/>
    </source>
</evidence>
<dbReference type="PANTHER" id="PTHR42711:SF17">
    <property type="entry name" value="ABC TRANSPORTER ATP-BINDING PROTEIN"/>
    <property type="match status" value="1"/>
</dbReference>
<comment type="subcellular location">
    <subcellularLocation>
        <location evidence="1">Cell membrane</location>
        <topology evidence="1">Peripheral membrane protein</topology>
    </subcellularLocation>
</comment>
<keyword evidence="4 7" id="KW-0067">ATP-binding</keyword>
<evidence type="ECO:0000313" key="8">
    <source>
        <dbReference type="Proteomes" id="UP000547458"/>
    </source>
</evidence>
<keyword evidence="3" id="KW-0547">Nucleotide-binding</keyword>
<dbReference type="PANTHER" id="PTHR42711">
    <property type="entry name" value="ABC TRANSPORTER ATP-BINDING PROTEIN"/>
    <property type="match status" value="1"/>
</dbReference>
<dbReference type="PROSITE" id="PS50893">
    <property type="entry name" value="ABC_TRANSPORTER_2"/>
    <property type="match status" value="1"/>
</dbReference>
<dbReference type="SMART" id="SM00382">
    <property type="entry name" value="AAA"/>
    <property type="match status" value="1"/>
</dbReference>
<proteinExistence type="predicted"/>
<dbReference type="InterPro" id="IPR017871">
    <property type="entry name" value="ABC_transporter-like_CS"/>
</dbReference>
<dbReference type="GO" id="GO:0016887">
    <property type="term" value="F:ATP hydrolysis activity"/>
    <property type="evidence" value="ECO:0007669"/>
    <property type="project" value="InterPro"/>
</dbReference>
<evidence type="ECO:0000259" key="6">
    <source>
        <dbReference type="PROSITE" id="PS50893"/>
    </source>
</evidence>
<dbReference type="GO" id="GO:0005886">
    <property type="term" value="C:plasma membrane"/>
    <property type="evidence" value="ECO:0007669"/>
    <property type="project" value="UniProtKB-SubCell"/>
</dbReference>
<evidence type="ECO:0000256" key="5">
    <source>
        <dbReference type="ARBA" id="ARBA00023251"/>
    </source>
</evidence>
<dbReference type="InterPro" id="IPR003439">
    <property type="entry name" value="ABC_transporter-like_ATP-bd"/>
</dbReference>
<dbReference type="GO" id="GO:0005524">
    <property type="term" value="F:ATP binding"/>
    <property type="evidence" value="ECO:0007669"/>
    <property type="project" value="UniProtKB-KW"/>
</dbReference>
<dbReference type="InterPro" id="IPR050763">
    <property type="entry name" value="ABC_transporter_ATP-binding"/>
</dbReference>
<dbReference type="Proteomes" id="UP000547458">
    <property type="component" value="Unassembled WGS sequence"/>
</dbReference>
<evidence type="ECO:0000256" key="1">
    <source>
        <dbReference type="ARBA" id="ARBA00004202"/>
    </source>
</evidence>
<dbReference type="EMBL" id="JAATJL010000001">
    <property type="protein sequence ID" value="NJC23190.1"/>
    <property type="molecule type" value="Genomic_DNA"/>
</dbReference>
<protein>
    <submittedName>
        <fullName evidence="7">ABC-2 type transport system ATP-binding protein</fullName>
    </submittedName>
</protein>
<dbReference type="PROSITE" id="PS00211">
    <property type="entry name" value="ABC_TRANSPORTER_1"/>
    <property type="match status" value="1"/>
</dbReference>
<comment type="caution">
    <text evidence="7">The sequence shown here is derived from an EMBL/GenBank/DDBJ whole genome shotgun (WGS) entry which is preliminary data.</text>
</comment>
<accession>A0A846RNL9</accession>
<name>A0A846RNL9_9MICC</name>
<keyword evidence="5" id="KW-0046">Antibiotic resistance</keyword>
<dbReference type="Pfam" id="PF00005">
    <property type="entry name" value="ABC_tran"/>
    <property type="match status" value="1"/>
</dbReference>
<evidence type="ECO:0000256" key="2">
    <source>
        <dbReference type="ARBA" id="ARBA00022448"/>
    </source>
</evidence>
<reference evidence="7 8" key="1">
    <citation type="submission" date="2020-03" db="EMBL/GenBank/DDBJ databases">
        <title>Sequencing the genomes of 1000 actinobacteria strains.</title>
        <authorList>
            <person name="Klenk H.-P."/>
        </authorList>
    </citation>
    <scope>NUCLEOTIDE SEQUENCE [LARGE SCALE GENOMIC DNA]</scope>
    <source>
        <strain evidence="7 8">DSM 16403</strain>
    </source>
</reference>
<dbReference type="SUPFAM" id="SSF52540">
    <property type="entry name" value="P-loop containing nucleoside triphosphate hydrolases"/>
    <property type="match status" value="1"/>
</dbReference>
<evidence type="ECO:0000256" key="4">
    <source>
        <dbReference type="ARBA" id="ARBA00022840"/>
    </source>
</evidence>
<evidence type="ECO:0000313" key="7">
    <source>
        <dbReference type="EMBL" id="NJC23190.1"/>
    </source>
</evidence>
<organism evidence="7 8">
    <name type="scientific">Arthrobacter pigmenti</name>
    <dbReference type="NCBI Taxonomy" id="271432"/>
    <lineage>
        <taxon>Bacteria</taxon>
        <taxon>Bacillati</taxon>
        <taxon>Actinomycetota</taxon>
        <taxon>Actinomycetes</taxon>
        <taxon>Micrococcales</taxon>
        <taxon>Micrococcaceae</taxon>
        <taxon>Arthrobacter</taxon>
    </lineage>
</organism>